<reference evidence="2 3" key="1">
    <citation type="submission" date="2019-07" db="EMBL/GenBank/DDBJ databases">
        <authorList>
            <person name="Jastrzebski P J."/>
            <person name="Paukszto L."/>
            <person name="Jastrzebski P J."/>
        </authorList>
    </citation>
    <scope>NUCLEOTIDE SEQUENCE [LARGE SCALE GENOMIC DNA]</scope>
    <source>
        <strain evidence="2 3">WMS-il1</strain>
    </source>
</reference>
<keyword evidence="3" id="KW-1185">Reference proteome</keyword>
<feature type="region of interest" description="Disordered" evidence="1">
    <location>
        <begin position="1"/>
        <end position="25"/>
    </location>
</feature>
<proteinExistence type="predicted"/>
<evidence type="ECO:0000256" key="1">
    <source>
        <dbReference type="SAM" id="MobiDB-lite"/>
    </source>
</evidence>
<organism evidence="2 3">
    <name type="scientific">Hymenolepis diminuta</name>
    <name type="common">Rat tapeworm</name>
    <dbReference type="NCBI Taxonomy" id="6216"/>
    <lineage>
        <taxon>Eukaryota</taxon>
        <taxon>Metazoa</taxon>
        <taxon>Spiralia</taxon>
        <taxon>Lophotrochozoa</taxon>
        <taxon>Platyhelminthes</taxon>
        <taxon>Cestoda</taxon>
        <taxon>Eucestoda</taxon>
        <taxon>Cyclophyllidea</taxon>
        <taxon>Hymenolepididae</taxon>
        <taxon>Hymenolepis</taxon>
    </lineage>
</organism>
<sequence>MSNILPSDTENEKSNDSDSLSGSENDEISVKEKLLKRAITYNIGSPQIKIMRQNSIEVRRQKQTDPGRRFTFISNWPHLTTRGWYRCKLCNVYECRREEFERHLRSEAHKLKRRTSKDCGRDDASAYFCDGENEQHSLETDIK</sequence>
<accession>A0A564Z102</accession>
<dbReference type="AlphaFoldDB" id="A0A564Z102"/>
<evidence type="ECO:0000313" key="3">
    <source>
        <dbReference type="Proteomes" id="UP000321570"/>
    </source>
</evidence>
<dbReference type="EMBL" id="CABIJS010000555">
    <property type="protein sequence ID" value="VUZ53191.1"/>
    <property type="molecule type" value="Genomic_DNA"/>
</dbReference>
<dbReference type="InterPro" id="IPR036236">
    <property type="entry name" value="Znf_C2H2_sf"/>
</dbReference>
<protein>
    <submittedName>
        <fullName evidence="2">Uncharacterized protein</fullName>
    </submittedName>
</protein>
<name>A0A564Z102_HYMDI</name>
<gene>
    <name evidence="2" type="ORF">WMSIL1_LOCUS11813</name>
</gene>
<dbReference type="SUPFAM" id="SSF57667">
    <property type="entry name" value="beta-beta-alpha zinc fingers"/>
    <property type="match status" value="1"/>
</dbReference>
<evidence type="ECO:0000313" key="2">
    <source>
        <dbReference type="EMBL" id="VUZ53191.1"/>
    </source>
</evidence>
<dbReference type="Proteomes" id="UP000321570">
    <property type="component" value="Unassembled WGS sequence"/>
</dbReference>